<sequence length="587" mass="65787">MPFTISAEFLLGTYQGRDSGGKPERYPSPDRLYKALVSVAYRTFQYEHQQSDNPSGLSDEDISAALDWLEGNPPDSIYLPHSDFSAYGRSSSSVVYRDKGYIEGLSKKALSKKAQPKVAAALASTSVTYPDKSSEHLLTWQWEQRPSPSIESTLSQLCWEVPYLGEACSKVRLSAQSIQSEDYPISGSVIKDKAVGFESLMRRGHIIFAYPGKGRLEELKQGYEQINPTKASSKVDSRKAEQNLLDALPMLDTAQQASYSIPAAKTSDLKVPWPDLIVIPVELDQSENTESQWVPERHEFVGWSVALHRFLVRQWGLNPPPSLLGKYVVNEEELRPANNVAIQILSESLGAAADLISDEVKGCGFPAFIVMLPDTMPEADKQALFRVCRESQGKHLFFSRNVGRIRLGSAAYFAQARLWKQPPVDRVRFWRPFPMAVSEIRPMPDDARTGRRWKAAESMYLALGHVWRDDFSDPSDQEEPATYEQRIWQMVHTVSSDRSPMHIYDAHPIFDVNMQDFAHHVNKQNVLRGTSGLISIDGQQRSLQCAAISIGQSRHLGGGLLLPVDLPQELVESSGEQGRKVPVWLQK</sequence>
<dbReference type="InterPro" id="IPR019089">
    <property type="entry name" value="Cas_GSU0054"/>
</dbReference>
<dbReference type="STRING" id="356829.BITS_0804"/>
<protein>
    <submittedName>
        <fullName evidence="1">CRISPR-associated protein</fullName>
    </submittedName>
</protein>
<proteinExistence type="predicted"/>
<dbReference type="EMBL" id="JGZU01000002">
    <property type="protein sequence ID" value="KFJ08297.1"/>
    <property type="molecule type" value="Genomic_DNA"/>
</dbReference>
<accession>A0A087EKJ6</accession>
<dbReference type="NCBIfam" id="TIGR02165">
    <property type="entry name" value="cas5_6_GSU0054"/>
    <property type="match status" value="1"/>
</dbReference>
<dbReference type="OrthoDB" id="3324965at2"/>
<gene>
    <name evidence="1" type="ORF">BITS_0804</name>
</gene>
<dbReference type="RefSeq" id="WP_026641769.1">
    <property type="nucleotide sequence ID" value="NZ_JAXEUP010000044.1"/>
</dbReference>
<name>A0A087EKJ6_9BIFI</name>
<dbReference type="AlphaFoldDB" id="A0A087EKJ6"/>
<dbReference type="Proteomes" id="UP000029080">
    <property type="component" value="Unassembled WGS sequence"/>
</dbReference>
<evidence type="ECO:0000313" key="1">
    <source>
        <dbReference type="EMBL" id="KFJ08297.1"/>
    </source>
</evidence>
<reference evidence="1 2" key="1">
    <citation type="submission" date="2014-03" db="EMBL/GenBank/DDBJ databases">
        <title>Genomics of Bifidobacteria.</title>
        <authorList>
            <person name="Ventura M."/>
            <person name="Milani C."/>
            <person name="Lugli G.A."/>
        </authorList>
    </citation>
    <scope>NUCLEOTIDE SEQUENCE [LARGE SCALE GENOMIC DNA]</scope>
    <source>
        <strain evidence="1 2">JCM 13495</strain>
    </source>
</reference>
<dbReference type="eggNOG" id="ENOG5033R8Q">
    <property type="taxonomic scope" value="Bacteria"/>
</dbReference>
<keyword evidence="2" id="KW-1185">Reference proteome</keyword>
<evidence type="ECO:0000313" key="2">
    <source>
        <dbReference type="Proteomes" id="UP000029080"/>
    </source>
</evidence>
<organism evidence="1 2">
    <name type="scientific">Bifidobacterium tsurumiense</name>
    <dbReference type="NCBI Taxonomy" id="356829"/>
    <lineage>
        <taxon>Bacteria</taxon>
        <taxon>Bacillati</taxon>
        <taxon>Actinomycetota</taxon>
        <taxon>Actinomycetes</taxon>
        <taxon>Bifidobacteriales</taxon>
        <taxon>Bifidobacteriaceae</taxon>
        <taxon>Bifidobacterium</taxon>
    </lineage>
</organism>
<comment type="caution">
    <text evidence="1">The sequence shown here is derived from an EMBL/GenBank/DDBJ whole genome shotgun (WGS) entry which is preliminary data.</text>
</comment>